<dbReference type="Proteomes" id="UP000010866">
    <property type="component" value="Chromosome"/>
</dbReference>
<keyword evidence="3" id="KW-1185">Reference proteome</keyword>
<dbReference type="GO" id="GO:0016491">
    <property type="term" value="F:oxidoreductase activity"/>
    <property type="evidence" value="ECO:0007669"/>
    <property type="project" value="UniProtKB-ARBA"/>
</dbReference>
<dbReference type="PROSITE" id="PS00198">
    <property type="entry name" value="4FE4S_FER_1"/>
    <property type="match status" value="1"/>
</dbReference>
<reference evidence="3" key="1">
    <citation type="submission" date="2012-02" db="EMBL/GenBank/DDBJ databases">
        <title>Complete sequence of chromosome of Methanomethylovorans hollandica DSM 15978.</title>
        <authorList>
            <person name="Lucas S."/>
            <person name="Copeland A."/>
            <person name="Lapidus A."/>
            <person name="Glavina del Rio T."/>
            <person name="Dalin E."/>
            <person name="Tice H."/>
            <person name="Bruce D."/>
            <person name="Goodwin L."/>
            <person name="Pitluck S."/>
            <person name="Peters L."/>
            <person name="Mikhailova N."/>
            <person name="Held B."/>
            <person name="Kyrpides N."/>
            <person name="Mavromatis K."/>
            <person name="Ivanova N."/>
            <person name="Brettin T."/>
            <person name="Detter J.C."/>
            <person name="Han C."/>
            <person name="Larimer F."/>
            <person name="Land M."/>
            <person name="Hauser L."/>
            <person name="Markowitz V."/>
            <person name="Cheng J.-F."/>
            <person name="Hugenholtz P."/>
            <person name="Woyke T."/>
            <person name="Wu D."/>
            <person name="Spring S."/>
            <person name="Schroeder M."/>
            <person name="Brambilla E."/>
            <person name="Klenk H.-P."/>
            <person name="Eisen J.A."/>
        </authorList>
    </citation>
    <scope>NUCLEOTIDE SEQUENCE [LARGE SCALE GENOMIC DNA]</scope>
    <source>
        <strain evidence="3">DSM 15978 / NBRC 107637 / DMS1</strain>
    </source>
</reference>
<dbReference type="SUPFAM" id="SSF52540">
    <property type="entry name" value="P-loop containing nucleoside triphosphate hydrolases"/>
    <property type="match status" value="1"/>
</dbReference>
<dbReference type="GeneID" id="14406642"/>
<dbReference type="InterPro" id="IPR017896">
    <property type="entry name" value="4Fe4S_Fe-S-bd"/>
</dbReference>
<gene>
    <name evidence="2" type="ordered locus">Metho_2129</name>
</gene>
<dbReference type="Pfam" id="PF01656">
    <property type="entry name" value="CbiA"/>
    <property type="match status" value="1"/>
</dbReference>
<dbReference type="Gene3D" id="3.30.70.20">
    <property type="match status" value="1"/>
</dbReference>
<protein>
    <submittedName>
        <fullName evidence="2">p-loop ATPase, MinD superfamily</fullName>
    </submittedName>
</protein>
<dbReference type="PANTHER" id="PTHR43063:SF1">
    <property type="entry name" value="4FE-4S CLUSTER CONTAINING PARA FAMILY ATPASE PROTEIN"/>
    <property type="match status" value="1"/>
</dbReference>
<dbReference type="RefSeq" id="WP_015325458.1">
    <property type="nucleotide sequence ID" value="NC_019977.1"/>
</dbReference>
<dbReference type="PANTHER" id="PTHR43063">
    <property type="entry name" value="4FE-4S CLUSTER CONTAINING PARA FAMILY ATPASE PROTEIN"/>
    <property type="match status" value="1"/>
</dbReference>
<evidence type="ECO:0000313" key="3">
    <source>
        <dbReference type="Proteomes" id="UP000010866"/>
    </source>
</evidence>
<dbReference type="Pfam" id="PF00037">
    <property type="entry name" value="Fer4"/>
    <property type="match status" value="2"/>
</dbReference>
<dbReference type="KEGG" id="mhz:Metho_2129"/>
<dbReference type="SUPFAM" id="SSF54862">
    <property type="entry name" value="4Fe-4S ferredoxins"/>
    <property type="match status" value="1"/>
</dbReference>
<organism evidence="2 3">
    <name type="scientific">Methanomethylovorans hollandica (strain DSM 15978 / NBRC 107637 / DMS1)</name>
    <dbReference type="NCBI Taxonomy" id="867904"/>
    <lineage>
        <taxon>Archaea</taxon>
        <taxon>Methanobacteriati</taxon>
        <taxon>Methanobacteriota</taxon>
        <taxon>Stenosarchaea group</taxon>
        <taxon>Methanomicrobia</taxon>
        <taxon>Methanosarcinales</taxon>
        <taxon>Methanosarcinaceae</taxon>
        <taxon>Methanomethylovorans</taxon>
    </lineage>
</organism>
<evidence type="ECO:0000313" key="2">
    <source>
        <dbReference type="EMBL" id="AGB50293.1"/>
    </source>
</evidence>
<dbReference type="EMBL" id="CP003362">
    <property type="protein sequence ID" value="AGB50293.1"/>
    <property type="molecule type" value="Genomic_DNA"/>
</dbReference>
<evidence type="ECO:0000259" key="1">
    <source>
        <dbReference type="PROSITE" id="PS51379"/>
    </source>
</evidence>
<name>L0L1N7_METHD</name>
<dbReference type="InterPro" id="IPR017900">
    <property type="entry name" value="4Fe4S_Fe_S_CS"/>
</dbReference>
<dbReference type="PROSITE" id="PS51379">
    <property type="entry name" value="4FE4S_FER_2"/>
    <property type="match status" value="2"/>
</dbReference>
<feature type="domain" description="4Fe-4S ferredoxin-type" evidence="1">
    <location>
        <begin position="86"/>
        <end position="115"/>
    </location>
</feature>
<dbReference type="STRING" id="867904.Metho_2129"/>
<proteinExistence type="predicted"/>
<dbReference type="InterPro" id="IPR027417">
    <property type="entry name" value="P-loop_NTPase"/>
</dbReference>
<dbReference type="AlphaFoldDB" id="L0L1N7"/>
<dbReference type="CDD" id="cd03110">
    <property type="entry name" value="SIMIBI_bact_arch"/>
    <property type="match status" value="1"/>
</dbReference>
<sequence length="281" mass="30951">MRIAVASGKGGTGKTTVSLNLALSLGNVQLLDCDVEEPNCNLFLDHKLEKVGDVEIQVPFISKEKCDLCMKCVDVCRFNALVKLPKNLMFFPKLCHGCGACSIICPQGAIYEEARSIGTIERSVSKNCGTELYQGLLNIGEPMASPIIHALKTHIDDTRTVIIDSPPGTACPVISAITGADYCVLVAEPTPFGLHDLSLAVELVKEMCIPYGVVINRCDIGDERVERYCSENNIPVLMKIPNEMKIAELYSKGIPFVLQMPHWKEKFLYMFRQLQALIGRC</sequence>
<feature type="domain" description="4Fe-4S ferredoxin-type" evidence="1">
    <location>
        <begin position="57"/>
        <end position="81"/>
    </location>
</feature>
<dbReference type="OrthoDB" id="65817at2157"/>
<dbReference type="HOGENOM" id="CLU_067767_0_0_2"/>
<dbReference type="InterPro" id="IPR002586">
    <property type="entry name" value="CobQ/CobB/MinD/ParA_Nub-bd_dom"/>
</dbReference>
<dbReference type="Gene3D" id="3.40.50.300">
    <property type="entry name" value="P-loop containing nucleotide triphosphate hydrolases"/>
    <property type="match status" value="1"/>
</dbReference>
<accession>L0L1N7</accession>